<feature type="domain" description="ABC-2 type transporter transmembrane" evidence="7">
    <location>
        <begin position="21"/>
        <end position="213"/>
    </location>
</feature>
<evidence type="ECO:0000256" key="1">
    <source>
        <dbReference type="ARBA" id="ARBA00004141"/>
    </source>
</evidence>
<dbReference type="Pfam" id="PF01061">
    <property type="entry name" value="ABC2_membrane"/>
    <property type="match status" value="1"/>
</dbReference>
<dbReference type="InterPro" id="IPR000412">
    <property type="entry name" value="ABC_2_transport"/>
</dbReference>
<feature type="transmembrane region" description="Helical" evidence="6">
    <location>
        <begin position="98"/>
        <end position="127"/>
    </location>
</feature>
<evidence type="ECO:0000256" key="3">
    <source>
        <dbReference type="ARBA" id="ARBA00022989"/>
    </source>
</evidence>
<reference evidence="8 9" key="1">
    <citation type="submission" date="2021-04" db="EMBL/GenBank/DDBJ databases">
        <title>Characterization of the biosynthetic gene cluster of new lipopeptides with antitumor activity in the genome of the marine Streptomyces PHM034.</title>
        <authorList>
            <person name="Ceniceros A."/>
            <person name="Canedo L."/>
            <person name="Mendez C."/>
            <person name="Olano C."/>
            <person name="Schleissner C."/>
            <person name="Cuevas C."/>
            <person name="De La Calle F."/>
            <person name="Salas J.A."/>
        </authorList>
    </citation>
    <scope>NUCLEOTIDE SEQUENCE [LARGE SCALE GENOMIC DNA]</scope>
    <source>
        <strain evidence="8 9">PHM034</strain>
    </source>
</reference>
<organism evidence="8 9">
    <name type="scientific">Streptomyces tuirus</name>
    <dbReference type="NCBI Taxonomy" id="68278"/>
    <lineage>
        <taxon>Bacteria</taxon>
        <taxon>Bacillati</taxon>
        <taxon>Actinomycetota</taxon>
        <taxon>Actinomycetes</taxon>
        <taxon>Kitasatosporales</taxon>
        <taxon>Streptomycetaceae</taxon>
        <taxon>Streptomyces</taxon>
    </lineage>
</organism>
<evidence type="ECO:0000313" key="8">
    <source>
        <dbReference type="EMBL" id="MBR8642539.1"/>
    </source>
</evidence>
<accession>A0A941J862</accession>
<feature type="transmembrane region" description="Helical" evidence="6">
    <location>
        <begin position="226"/>
        <end position="248"/>
    </location>
</feature>
<comment type="subcellular location">
    <subcellularLocation>
        <location evidence="1">Membrane</location>
        <topology evidence="1">Multi-pass membrane protein</topology>
    </subcellularLocation>
</comment>
<evidence type="ECO:0000256" key="2">
    <source>
        <dbReference type="ARBA" id="ARBA00022692"/>
    </source>
</evidence>
<comment type="caution">
    <text evidence="8">The sequence shown here is derived from an EMBL/GenBank/DDBJ whole genome shotgun (WGS) entry which is preliminary data.</text>
</comment>
<dbReference type="InterPro" id="IPR013525">
    <property type="entry name" value="ABC2_TM"/>
</dbReference>
<feature type="transmembrane region" description="Helical" evidence="6">
    <location>
        <begin position="169"/>
        <end position="188"/>
    </location>
</feature>
<dbReference type="Proteomes" id="UP000682308">
    <property type="component" value="Unassembled WGS sequence"/>
</dbReference>
<protein>
    <submittedName>
        <fullName evidence="8">ABC transporter permease</fullName>
    </submittedName>
</protein>
<keyword evidence="5" id="KW-0046">Antibiotic resistance</keyword>
<dbReference type="GO" id="GO:0046677">
    <property type="term" value="P:response to antibiotic"/>
    <property type="evidence" value="ECO:0007669"/>
    <property type="project" value="UniProtKB-KW"/>
</dbReference>
<name>A0A941J862_9ACTN</name>
<evidence type="ECO:0000256" key="5">
    <source>
        <dbReference type="ARBA" id="ARBA00023251"/>
    </source>
</evidence>
<proteinExistence type="predicted"/>
<dbReference type="GO" id="GO:0043190">
    <property type="term" value="C:ATP-binding cassette (ABC) transporter complex"/>
    <property type="evidence" value="ECO:0007669"/>
    <property type="project" value="InterPro"/>
</dbReference>
<dbReference type="GO" id="GO:0140359">
    <property type="term" value="F:ABC-type transporter activity"/>
    <property type="evidence" value="ECO:0007669"/>
    <property type="project" value="InterPro"/>
</dbReference>
<dbReference type="PANTHER" id="PTHR43229:SF6">
    <property type="entry name" value="ABC-TYPE MULTIDRUG TRANSPORT SYSTEM, PERMEASE COMPONENT"/>
    <property type="match status" value="1"/>
</dbReference>
<evidence type="ECO:0000259" key="7">
    <source>
        <dbReference type="Pfam" id="PF01061"/>
    </source>
</evidence>
<feature type="transmembrane region" description="Helical" evidence="6">
    <location>
        <begin position="21"/>
        <end position="43"/>
    </location>
</feature>
<evidence type="ECO:0000256" key="4">
    <source>
        <dbReference type="ARBA" id="ARBA00023136"/>
    </source>
</evidence>
<evidence type="ECO:0000256" key="6">
    <source>
        <dbReference type="SAM" id="Phobius"/>
    </source>
</evidence>
<dbReference type="AlphaFoldDB" id="A0A941J862"/>
<keyword evidence="2 6" id="KW-0812">Transmembrane</keyword>
<gene>
    <name evidence="8" type="ORF">KEF29_32675</name>
</gene>
<feature type="transmembrane region" description="Helical" evidence="6">
    <location>
        <begin position="139"/>
        <end position="162"/>
    </location>
</feature>
<keyword evidence="3 6" id="KW-1133">Transmembrane helix</keyword>
<keyword evidence="4 6" id="KW-0472">Membrane</keyword>
<sequence>MAPVRLLVIGGYLSYRALFEWLRPGLFFSVMLVTPVLQMLFFAQLGRYAEVADPSYFVIGNAVVGCTVACVYGPILAMAEERATGTLPALLASPANRIIVFVGRLIPFALNGLVVSGYTLLVGSLVLDADIAAGEVAPLALTLLVAAAACSGLGLCLGAVGLLVRDVPFLANLVALLMLLVSGANVALDRLPVGLRVLGEALPLSRGIEAARRIADGEPLSAVSGLLLGEIVVGLVYFVASVGVFAWAETTARTRATLELA</sequence>
<keyword evidence="9" id="KW-1185">Reference proteome</keyword>
<feature type="transmembrane region" description="Helical" evidence="6">
    <location>
        <begin position="55"/>
        <end position="77"/>
    </location>
</feature>
<dbReference type="PIRSF" id="PIRSF006648">
    <property type="entry name" value="DrrB"/>
    <property type="match status" value="1"/>
</dbReference>
<dbReference type="PANTHER" id="PTHR43229">
    <property type="entry name" value="NODULATION PROTEIN J"/>
    <property type="match status" value="1"/>
</dbReference>
<dbReference type="InterPro" id="IPR051784">
    <property type="entry name" value="Nod_factor_ABC_transporter"/>
</dbReference>
<evidence type="ECO:0000313" key="9">
    <source>
        <dbReference type="Proteomes" id="UP000682308"/>
    </source>
</evidence>
<dbReference type="EMBL" id="JAGTPG010000002">
    <property type="protein sequence ID" value="MBR8642539.1"/>
    <property type="molecule type" value="Genomic_DNA"/>
</dbReference>